<dbReference type="EMBL" id="MN739453">
    <property type="protein sequence ID" value="QHT05382.1"/>
    <property type="molecule type" value="Genomic_DNA"/>
</dbReference>
<name>A0A6C0CMN9_9ZZZZ</name>
<sequence>MNDTIYKDVLIQWIPHYRRAILQKKDWWILPIKRITYDSSYCALIVDIWLHGGVPCEPRYCICHYFSIKDKASLCRDYLDFYPFEKTLLYHNISY</sequence>
<organism evidence="1">
    <name type="scientific">viral metagenome</name>
    <dbReference type="NCBI Taxonomy" id="1070528"/>
    <lineage>
        <taxon>unclassified sequences</taxon>
        <taxon>metagenomes</taxon>
        <taxon>organismal metagenomes</taxon>
    </lineage>
</organism>
<evidence type="ECO:0000313" key="1">
    <source>
        <dbReference type="EMBL" id="QHT05382.1"/>
    </source>
</evidence>
<reference evidence="1" key="1">
    <citation type="journal article" date="2020" name="Nature">
        <title>Giant virus diversity and host interactions through global metagenomics.</title>
        <authorList>
            <person name="Schulz F."/>
            <person name="Roux S."/>
            <person name="Paez-Espino D."/>
            <person name="Jungbluth S."/>
            <person name="Walsh D.A."/>
            <person name="Denef V.J."/>
            <person name="McMahon K.D."/>
            <person name="Konstantinidis K.T."/>
            <person name="Eloe-Fadrosh E.A."/>
            <person name="Kyrpides N.C."/>
            <person name="Woyke T."/>
        </authorList>
    </citation>
    <scope>NUCLEOTIDE SEQUENCE</scope>
    <source>
        <strain evidence="1">GVMAG-M-3300021375-17</strain>
    </source>
</reference>
<proteinExistence type="predicted"/>
<dbReference type="AlphaFoldDB" id="A0A6C0CMN9"/>
<accession>A0A6C0CMN9</accession>
<protein>
    <submittedName>
        <fullName evidence="1">Uncharacterized protein</fullName>
    </submittedName>
</protein>